<comment type="caution">
    <text evidence="1">The sequence shown here is derived from an EMBL/GenBank/DDBJ whole genome shotgun (WGS) entry which is preliminary data.</text>
</comment>
<protein>
    <submittedName>
        <fullName evidence="1">Uncharacterized protein</fullName>
    </submittedName>
</protein>
<dbReference type="EMBL" id="AMCI01005844">
    <property type="protein sequence ID" value="EJW95366.1"/>
    <property type="molecule type" value="Genomic_DNA"/>
</dbReference>
<sequence>MVSGLISKTPSRMGEHPATLMIFPFLPLRSRSFSCMARPVFSFTICFMLS</sequence>
<accession>J9FKC9</accession>
<evidence type="ECO:0000313" key="1">
    <source>
        <dbReference type="EMBL" id="EJW95366.1"/>
    </source>
</evidence>
<organism evidence="1">
    <name type="scientific">gut metagenome</name>
    <dbReference type="NCBI Taxonomy" id="749906"/>
    <lineage>
        <taxon>unclassified sequences</taxon>
        <taxon>metagenomes</taxon>
        <taxon>organismal metagenomes</taxon>
    </lineage>
</organism>
<gene>
    <name evidence="1" type="ORF">EVA_16528</name>
</gene>
<reference evidence="1" key="1">
    <citation type="journal article" date="2012" name="PLoS ONE">
        <title>Gene sets for utilization of primary and secondary nutrition supplies in the distal gut of endangered iberian lynx.</title>
        <authorList>
            <person name="Alcaide M."/>
            <person name="Messina E."/>
            <person name="Richter M."/>
            <person name="Bargiela R."/>
            <person name="Peplies J."/>
            <person name="Huws S.A."/>
            <person name="Newbold C.J."/>
            <person name="Golyshin P.N."/>
            <person name="Simon M.A."/>
            <person name="Lopez G."/>
            <person name="Yakimov M.M."/>
            <person name="Ferrer M."/>
        </authorList>
    </citation>
    <scope>NUCLEOTIDE SEQUENCE</scope>
</reference>
<dbReference type="AlphaFoldDB" id="J9FKC9"/>
<proteinExistence type="predicted"/>
<name>J9FKC9_9ZZZZ</name>